<dbReference type="GO" id="GO:0045732">
    <property type="term" value="P:positive regulation of protein catabolic process"/>
    <property type="evidence" value="ECO:0007669"/>
    <property type="project" value="TreeGrafter"/>
</dbReference>
<evidence type="ECO:0000313" key="2">
    <source>
        <dbReference type="EMBL" id="VAW85138.1"/>
    </source>
</evidence>
<gene>
    <name evidence="2" type="ORF">MNBD_GAMMA17-1760</name>
</gene>
<dbReference type="PANTHER" id="PTHR37486">
    <property type="entry name" value="STRINGENT STARVATION PROTEIN B"/>
    <property type="match status" value="1"/>
</dbReference>
<dbReference type="AlphaFoldDB" id="A0A3B0YVW6"/>
<dbReference type="NCBIfam" id="NF008769">
    <property type="entry name" value="PRK11798.2-5"/>
    <property type="match status" value="1"/>
</dbReference>
<reference evidence="2" key="1">
    <citation type="submission" date="2018-06" db="EMBL/GenBank/DDBJ databases">
        <authorList>
            <person name="Zhirakovskaya E."/>
        </authorList>
    </citation>
    <scope>NUCLEOTIDE SEQUENCE</scope>
</reference>
<dbReference type="InterPro" id="IPR007481">
    <property type="entry name" value="SspB"/>
</dbReference>
<feature type="region of interest" description="Disordered" evidence="1">
    <location>
        <begin position="100"/>
        <end position="126"/>
    </location>
</feature>
<dbReference type="GO" id="GO:0005829">
    <property type="term" value="C:cytosol"/>
    <property type="evidence" value="ECO:0007669"/>
    <property type="project" value="TreeGrafter"/>
</dbReference>
<dbReference type="Gene3D" id="2.30.30.220">
    <property type="entry name" value="SspB-like"/>
    <property type="match status" value="1"/>
</dbReference>
<feature type="compositionally biased region" description="Basic and acidic residues" evidence="1">
    <location>
        <begin position="113"/>
        <end position="126"/>
    </location>
</feature>
<proteinExistence type="predicted"/>
<accession>A0A3B0YVW6</accession>
<evidence type="ECO:0000256" key="1">
    <source>
        <dbReference type="SAM" id="MobiDB-lite"/>
    </source>
</evidence>
<dbReference type="PIRSF" id="PIRSF005276">
    <property type="entry name" value="SspB"/>
    <property type="match status" value="1"/>
</dbReference>
<protein>
    <submittedName>
        <fullName evidence="2">Stringent starvation protein B</fullName>
    </submittedName>
</protein>
<dbReference type="Pfam" id="PF04386">
    <property type="entry name" value="SspB"/>
    <property type="match status" value="1"/>
</dbReference>
<dbReference type="GO" id="GO:0005840">
    <property type="term" value="C:ribosome"/>
    <property type="evidence" value="ECO:0007669"/>
    <property type="project" value="TreeGrafter"/>
</dbReference>
<name>A0A3B0YVW6_9ZZZZ</name>
<dbReference type="PANTHER" id="PTHR37486:SF1">
    <property type="entry name" value="STRINGENT STARVATION PROTEIN B"/>
    <property type="match status" value="1"/>
</dbReference>
<sequence length="126" mass="14131">MEMTPSKPYLIRAIHEWIVDNDLTPHILVNAMVPDIVVPEKYIENGRIILNINGSAVRSLELGNEWIQFDARFDGQSMTVSVPVGAVLAIYARENGQGMVLEEEEDDLPTPPPEKKPDRSHLTVVK</sequence>
<dbReference type="EMBL" id="UOFQ01000018">
    <property type="protein sequence ID" value="VAW85138.1"/>
    <property type="molecule type" value="Genomic_DNA"/>
</dbReference>
<dbReference type="SUPFAM" id="SSF101738">
    <property type="entry name" value="SspB-like"/>
    <property type="match status" value="1"/>
</dbReference>
<organism evidence="2">
    <name type="scientific">hydrothermal vent metagenome</name>
    <dbReference type="NCBI Taxonomy" id="652676"/>
    <lineage>
        <taxon>unclassified sequences</taxon>
        <taxon>metagenomes</taxon>
        <taxon>ecological metagenomes</taxon>
    </lineage>
</organism>
<dbReference type="InterPro" id="IPR036760">
    <property type="entry name" value="SspB-like_sf"/>
</dbReference>